<dbReference type="KEGG" id="meg:DKB62_07005"/>
<name>A0A346AZN4_9FIRM</name>
<protein>
    <recommendedName>
        <fullName evidence="1">N-terminal domain-containing protein</fullName>
    </recommendedName>
</protein>
<keyword evidence="3" id="KW-1185">Reference proteome</keyword>
<evidence type="ECO:0000313" key="2">
    <source>
        <dbReference type="EMBL" id="AXL21327.1"/>
    </source>
</evidence>
<dbReference type="InterPro" id="IPR013610">
    <property type="entry name" value="ArdC_N"/>
</dbReference>
<accession>A0A346AZN4</accession>
<dbReference type="OrthoDB" id="9803716at2"/>
<dbReference type="EMBL" id="CP029462">
    <property type="protein sequence ID" value="AXL21327.1"/>
    <property type="molecule type" value="Genomic_DNA"/>
</dbReference>
<dbReference type="AlphaFoldDB" id="A0A346AZN4"/>
<organism evidence="2 3">
    <name type="scientific">Megasphaera stantonii</name>
    <dbReference type="NCBI Taxonomy" id="2144175"/>
    <lineage>
        <taxon>Bacteria</taxon>
        <taxon>Bacillati</taxon>
        <taxon>Bacillota</taxon>
        <taxon>Negativicutes</taxon>
        <taxon>Veillonellales</taxon>
        <taxon>Veillonellaceae</taxon>
        <taxon>Megasphaera</taxon>
    </lineage>
</organism>
<dbReference type="RefSeq" id="WP_107196025.1">
    <property type="nucleotide sequence ID" value="NZ_CP029462.1"/>
</dbReference>
<dbReference type="Proteomes" id="UP000254337">
    <property type="component" value="Chromosome"/>
</dbReference>
<sequence>MKSEITTKTIQQLLQAFQTQEFPEKVAYALIRRSPDELRLFPCRRWSFLNTMIMVSNQTDTAMGFRQWRALNRHVVKGARAFHILVPLLKRYTPEPAPDTDTDDAPEVKQRVYGFKAVPVFRYEDTDGKPLPVKESYKPVHAPAFIEVAKNIGVQIDYGPVYANFLGYYAPAEKRIHLCSHTDGVFFHELAHAMHDYLGLAAVADSQQKEIVAEFSAAVLARIAGLTGYEGNAYQYIARYADGDSPEQVLRHIAAVIKDIEAVVTAVLRMSETNIGGIQHE</sequence>
<evidence type="ECO:0000313" key="3">
    <source>
        <dbReference type="Proteomes" id="UP000254337"/>
    </source>
</evidence>
<gene>
    <name evidence="2" type="ORF">DKB62_07005</name>
</gene>
<dbReference type="GO" id="GO:0003697">
    <property type="term" value="F:single-stranded DNA binding"/>
    <property type="evidence" value="ECO:0007669"/>
    <property type="project" value="InterPro"/>
</dbReference>
<feature type="domain" description="N-terminal" evidence="1">
    <location>
        <begin position="43"/>
        <end position="121"/>
    </location>
</feature>
<evidence type="ECO:0000259" key="1">
    <source>
        <dbReference type="Pfam" id="PF08401"/>
    </source>
</evidence>
<dbReference type="Pfam" id="PF08401">
    <property type="entry name" value="ArdcN"/>
    <property type="match status" value="1"/>
</dbReference>
<proteinExistence type="predicted"/>
<reference evidence="2 3" key="1">
    <citation type="submission" date="2018-05" db="EMBL/GenBank/DDBJ databases">
        <title>Complete genome sequence of Megasphaera sp. AJH120T, isolated from the ceca of a chicken.</title>
        <authorList>
            <person name="Maki J."/>
            <person name="Looft T."/>
        </authorList>
    </citation>
    <scope>NUCLEOTIDE SEQUENCE [LARGE SCALE GENOMIC DNA]</scope>
    <source>
        <strain evidence="2 3">AJH120</strain>
    </source>
</reference>